<accession>A0A9W9GNA9</accession>
<keyword evidence="2" id="KW-1185">Reference proteome</keyword>
<dbReference type="EMBL" id="JAPQKL010000006">
    <property type="protein sequence ID" value="KAJ5124806.1"/>
    <property type="molecule type" value="Genomic_DNA"/>
</dbReference>
<gene>
    <name evidence="1" type="ORF">N7515_008631</name>
</gene>
<dbReference type="Proteomes" id="UP001149079">
    <property type="component" value="Unassembled WGS sequence"/>
</dbReference>
<reference evidence="1" key="2">
    <citation type="journal article" date="2023" name="IMA Fungus">
        <title>Comparative genomic study of the Penicillium genus elucidates a diverse pangenome and 15 lateral gene transfer events.</title>
        <authorList>
            <person name="Petersen C."/>
            <person name="Sorensen T."/>
            <person name="Nielsen M.R."/>
            <person name="Sondergaard T.E."/>
            <person name="Sorensen J.L."/>
            <person name="Fitzpatrick D.A."/>
            <person name="Frisvad J.C."/>
            <person name="Nielsen K.L."/>
        </authorList>
    </citation>
    <scope>NUCLEOTIDE SEQUENCE</scope>
    <source>
        <strain evidence="1">IBT 22155</strain>
    </source>
</reference>
<evidence type="ECO:0000313" key="2">
    <source>
        <dbReference type="Proteomes" id="UP001149079"/>
    </source>
</evidence>
<organism evidence="1 2">
    <name type="scientific">Penicillium bovifimosum</name>
    <dbReference type="NCBI Taxonomy" id="126998"/>
    <lineage>
        <taxon>Eukaryota</taxon>
        <taxon>Fungi</taxon>
        <taxon>Dikarya</taxon>
        <taxon>Ascomycota</taxon>
        <taxon>Pezizomycotina</taxon>
        <taxon>Eurotiomycetes</taxon>
        <taxon>Eurotiomycetidae</taxon>
        <taxon>Eurotiales</taxon>
        <taxon>Aspergillaceae</taxon>
        <taxon>Penicillium</taxon>
    </lineage>
</organism>
<name>A0A9W9GNA9_9EURO</name>
<evidence type="ECO:0000313" key="1">
    <source>
        <dbReference type="EMBL" id="KAJ5124806.1"/>
    </source>
</evidence>
<sequence length="141" mass="15961">MDPRERCHKVLCTIPLLREICVLHNLGSLMSVFAPLEMLQDIPRKSPVTVSSEPGLGLGKKVTDLDDPVSRANFRVLLIRPAEVERLHFADQEDGKRWSWKLTGGSCDEDAEWHNLYTIVWKEHCSIAAPESGHSFVTNRN</sequence>
<comment type="caution">
    <text evidence="1">The sequence shown here is derived from an EMBL/GenBank/DDBJ whole genome shotgun (WGS) entry which is preliminary data.</text>
</comment>
<reference evidence="1" key="1">
    <citation type="submission" date="2022-11" db="EMBL/GenBank/DDBJ databases">
        <authorList>
            <person name="Petersen C."/>
        </authorList>
    </citation>
    <scope>NUCLEOTIDE SEQUENCE</scope>
    <source>
        <strain evidence="1">IBT 22155</strain>
    </source>
</reference>
<dbReference type="GeneID" id="81408545"/>
<dbReference type="RefSeq" id="XP_056519205.1">
    <property type="nucleotide sequence ID" value="XM_056669375.1"/>
</dbReference>
<dbReference type="OrthoDB" id="5394411at2759"/>
<protein>
    <submittedName>
        <fullName evidence="1">Uncharacterized protein</fullName>
    </submittedName>
</protein>
<dbReference type="AlphaFoldDB" id="A0A9W9GNA9"/>
<proteinExistence type="predicted"/>